<dbReference type="InterPro" id="IPR018392">
    <property type="entry name" value="LysM"/>
</dbReference>
<dbReference type="InterPro" id="IPR000189">
    <property type="entry name" value="Transglyc_AS"/>
</dbReference>
<name>A0A6S6WR25_9GAMM</name>
<proteinExistence type="inferred from homology"/>
<dbReference type="EC" id="4.2.2.-" evidence="4"/>
<protein>
    <submittedName>
        <fullName evidence="4">Membrane-bound lytic murein transglycosylase D</fullName>
        <ecNumber evidence="4">4.2.2.-</ecNumber>
    </submittedName>
</protein>
<evidence type="ECO:0000256" key="2">
    <source>
        <dbReference type="SAM" id="MobiDB-lite"/>
    </source>
</evidence>
<feature type="domain" description="LysM" evidence="3">
    <location>
        <begin position="420"/>
        <end position="464"/>
    </location>
</feature>
<sequence>MKHWLVLTIGAVVLTGCQSTPTERQTTKTITQQPEPAKSTKEDTTSTSPELIETPVLLAKETAVEQLPPQQETDLWQRVRRQLQFEIPDNPRLIAQRNYYLKHPAYMDRVAKRAAPFMHLIVDEIERRGLPLELALLPIVESAFDPFAYSHGQAAGVWQFIPGTARQYGLDINWWYDGRRDVYAATHAALDYLTDLNSRFDNWLHALAAYNSGGGRVSSAIRKNKRAGKPTDFWSLDLPRETRAYVPKLLALADILKQQDHYQVSWLPIANESYLEMVETDSQIDLALAAEKSGLELDQLHHYNSGYNRWATDPEGPHRLWLPVEHAQQLKQWLSAAQSDDLVRWTRHQVKSGESLSVIAKNYHTSTQAIQQANSLRGHLIRAGDYLLIPTASQALDDYNLSAGQRLTTTQSQQRGTYKISHEIVRGDTFWDLSRKYNVNLRQLAKWNGMAPTDPLRPGKELVVWLKDDAQAARGITRSIHYRVRSGDSLARISQKFNVSIQDIEKWNQIRRSSYLQPGQRLKLLVDVTRLGSES</sequence>
<reference evidence="4 5" key="1">
    <citation type="submission" date="2020-02" db="EMBL/GenBank/DDBJ databases">
        <authorList>
            <person name="Rodrigo-Torres L."/>
            <person name="Arahal R. D."/>
            <person name="Lucena T."/>
        </authorList>
    </citation>
    <scope>NUCLEOTIDE SEQUENCE [LARGE SCALE GENOMIC DNA]</scope>
    <source>
        <strain evidence="4 5">CECT 9734</strain>
    </source>
</reference>
<dbReference type="RefSeq" id="WP_173919887.1">
    <property type="nucleotide sequence ID" value="NZ_CADCXY010000001.1"/>
</dbReference>
<dbReference type="EMBL" id="CADCXY010000001">
    <property type="protein sequence ID" value="CAB0150350.1"/>
    <property type="molecule type" value="Genomic_DNA"/>
</dbReference>
<evidence type="ECO:0000259" key="3">
    <source>
        <dbReference type="PROSITE" id="PS51782"/>
    </source>
</evidence>
<dbReference type="SMART" id="SM00257">
    <property type="entry name" value="LysM"/>
    <property type="match status" value="3"/>
</dbReference>
<dbReference type="FunFam" id="1.10.530.10:FF:000004">
    <property type="entry name" value="Membrane-bound lytic murein transglycosylase D"/>
    <property type="match status" value="1"/>
</dbReference>
<dbReference type="Pfam" id="PF01476">
    <property type="entry name" value="LysM"/>
    <property type="match status" value="3"/>
</dbReference>
<feature type="domain" description="LysM" evidence="3">
    <location>
        <begin position="480"/>
        <end position="524"/>
    </location>
</feature>
<comment type="similarity">
    <text evidence="1">Belongs to the transglycosylase Slt family.</text>
</comment>
<dbReference type="CDD" id="cd00118">
    <property type="entry name" value="LysM"/>
    <property type="match status" value="3"/>
</dbReference>
<evidence type="ECO:0000256" key="1">
    <source>
        <dbReference type="ARBA" id="ARBA00007734"/>
    </source>
</evidence>
<dbReference type="SUPFAM" id="SSF53955">
    <property type="entry name" value="Lysozyme-like"/>
    <property type="match status" value="1"/>
</dbReference>
<feature type="domain" description="LysM" evidence="3">
    <location>
        <begin position="346"/>
        <end position="389"/>
    </location>
</feature>
<keyword evidence="5" id="KW-1185">Reference proteome</keyword>
<dbReference type="PANTHER" id="PTHR33734">
    <property type="entry name" value="LYSM DOMAIN-CONTAINING GPI-ANCHORED PROTEIN 2"/>
    <property type="match status" value="1"/>
</dbReference>
<dbReference type="Proteomes" id="UP000481517">
    <property type="component" value="Unassembled WGS sequence"/>
</dbReference>
<dbReference type="InterPro" id="IPR008258">
    <property type="entry name" value="Transglycosylase_SLT_dom_1"/>
</dbReference>
<dbReference type="Pfam" id="PF01464">
    <property type="entry name" value="SLT"/>
    <property type="match status" value="1"/>
</dbReference>
<dbReference type="SUPFAM" id="SSF54106">
    <property type="entry name" value="LysM domain"/>
    <property type="match status" value="3"/>
</dbReference>
<gene>
    <name evidence="4" type="primary">mltD</name>
    <name evidence="4" type="ORF">PSI9734_00903</name>
</gene>
<accession>A0A6S6WR25</accession>
<dbReference type="GO" id="GO:0016020">
    <property type="term" value="C:membrane"/>
    <property type="evidence" value="ECO:0007669"/>
    <property type="project" value="InterPro"/>
</dbReference>
<dbReference type="Gene3D" id="3.10.350.10">
    <property type="entry name" value="LysM domain"/>
    <property type="match status" value="3"/>
</dbReference>
<dbReference type="InterPro" id="IPR023346">
    <property type="entry name" value="Lysozyme-like_dom_sf"/>
</dbReference>
<organism evidence="4 5">
    <name type="scientific">Pseudidiomarina piscicola</name>
    <dbReference type="NCBI Taxonomy" id="2614830"/>
    <lineage>
        <taxon>Bacteria</taxon>
        <taxon>Pseudomonadati</taxon>
        <taxon>Pseudomonadota</taxon>
        <taxon>Gammaproteobacteria</taxon>
        <taxon>Alteromonadales</taxon>
        <taxon>Idiomarinaceae</taxon>
        <taxon>Pseudidiomarina</taxon>
    </lineage>
</organism>
<dbReference type="GO" id="GO:0000270">
    <property type="term" value="P:peptidoglycan metabolic process"/>
    <property type="evidence" value="ECO:0007669"/>
    <property type="project" value="InterPro"/>
</dbReference>
<dbReference type="PROSITE" id="PS51782">
    <property type="entry name" value="LYSM"/>
    <property type="match status" value="3"/>
</dbReference>
<dbReference type="PROSITE" id="PS51257">
    <property type="entry name" value="PROKAR_LIPOPROTEIN"/>
    <property type="match status" value="1"/>
</dbReference>
<dbReference type="PANTHER" id="PTHR33734:SF22">
    <property type="entry name" value="MEMBRANE-BOUND LYTIC MUREIN TRANSGLYCOSYLASE D"/>
    <property type="match status" value="1"/>
</dbReference>
<dbReference type="InterPro" id="IPR036779">
    <property type="entry name" value="LysM_dom_sf"/>
</dbReference>
<evidence type="ECO:0000313" key="5">
    <source>
        <dbReference type="Proteomes" id="UP000481517"/>
    </source>
</evidence>
<feature type="region of interest" description="Disordered" evidence="2">
    <location>
        <begin position="19"/>
        <end position="48"/>
    </location>
</feature>
<evidence type="ECO:0000313" key="4">
    <source>
        <dbReference type="EMBL" id="CAB0150350.1"/>
    </source>
</evidence>
<keyword evidence="4" id="KW-0456">Lyase</keyword>
<feature type="compositionally biased region" description="Polar residues" evidence="2">
    <location>
        <begin position="19"/>
        <end position="34"/>
    </location>
</feature>
<dbReference type="AlphaFoldDB" id="A0A6S6WR25"/>
<dbReference type="Gene3D" id="1.10.530.10">
    <property type="match status" value="1"/>
</dbReference>
<dbReference type="CDD" id="cd16894">
    <property type="entry name" value="MltD-like"/>
    <property type="match status" value="1"/>
</dbReference>
<dbReference type="PROSITE" id="PS00922">
    <property type="entry name" value="TRANSGLYCOSYLASE"/>
    <property type="match status" value="1"/>
</dbReference>
<dbReference type="GO" id="GO:0008932">
    <property type="term" value="F:lytic endotransglycosylase activity"/>
    <property type="evidence" value="ECO:0007669"/>
    <property type="project" value="TreeGrafter"/>
</dbReference>